<reference evidence="2" key="1">
    <citation type="journal article" date="2023" name="Plant Biotechnol. J.">
        <title>Chromosome-level wild Hevea brasiliensis genome provides new tools for genomic-assisted breeding and valuable loci to elevate rubber yield.</title>
        <authorList>
            <person name="Cheng H."/>
            <person name="Song X."/>
            <person name="Hu Y."/>
            <person name="Wu T."/>
            <person name="Yang Q."/>
            <person name="An Z."/>
            <person name="Feng S."/>
            <person name="Deng Z."/>
            <person name="Wu W."/>
            <person name="Zeng X."/>
            <person name="Tu M."/>
            <person name="Wang X."/>
            <person name="Huang H."/>
        </authorList>
    </citation>
    <scope>NUCLEOTIDE SEQUENCE</scope>
    <source>
        <strain evidence="2">MT/VB/25A 57/8</strain>
    </source>
</reference>
<feature type="region of interest" description="Disordered" evidence="1">
    <location>
        <begin position="46"/>
        <end position="68"/>
    </location>
</feature>
<accession>A0ABQ9N8F7</accession>
<dbReference type="PANTHER" id="PTHR33356">
    <property type="entry name" value="TIP41-LIKE PROTEIN"/>
    <property type="match status" value="1"/>
</dbReference>
<sequence>MAGNEDGEVGFEEGMPWLPSHVLHEAIWETKEYQHHQYHHQYRNLPKLPLQPQQLRSKSSPRPQGRRKYPINWASGGYGMQAIFLDSGQNSCGTGVFLPRRAGTNLQSSKKPACSPVLLPARVIQALNLNTHEIGLQISRRQDAKNMSKGGDCISIKNKNGKDASTQCCVVSPNENSSPETFLPKEWTY</sequence>
<dbReference type="PANTHER" id="PTHR33356:SF13">
    <property type="entry name" value="DUF4005 DOMAIN-CONTAINING PROTEIN"/>
    <property type="match status" value="1"/>
</dbReference>
<evidence type="ECO:0000313" key="3">
    <source>
        <dbReference type="Proteomes" id="UP001174677"/>
    </source>
</evidence>
<protein>
    <recommendedName>
        <fullName evidence="4">Growth-regulating factor</fullName>
    </recommendedName>
</protein>
<evidence type="ECO:0000256" key="1">
    <source>
        <dbReference type="SAM" id="MobiDB-lite"/>
    </source>
</evidence>
<proteinExistence type="predicted"/>
<gene>
    <name evidence="2" type="ORF">P3X46_003072</name>
</gene>
<name>A0ABQ9N8F7_HEVBR</name>
<feature type="compositionally biased region" description="Low complexity" evidence="1">
    <location>
        <begin position="46"/>
        <end position="63"/>
    </location>
</feature>
<comment type="caution">
    <text evidence="2">The sequence shown here is derived from an EMBL/GenBank/DDBJ whole genome shotgun (WGS) entry which is preliminary data.</text>
</comment>
<keyword evidence="3" id="KW-1185">Reference proteome</keyword>
<evidence type="ECO:0008006" key="4">
    <source>
        <dbReference type="Google" id="ProtNLM"/>
    </source>
</evidence>
<dbReference type="EMBL" id="JARPOI010000002">
    <property type="protein sequence ID" value="KAJ9187643.1"/>
    <property type="molecule type" value="Genomic_DNA"/>
</dbReference>
<dbReference type="Proteomes" id="UP001174677">
    <property type="component" value="Chromosome 2"/>
</dbReference>
<organism evidence="2 3">
    <name type="scientific">Hevea brasiliensis</name>
    <name type="common">Para rubber tree</name>
    <name type="synonym">Siphonia brasiliensis</name>
    <dbReference type="NCBI Taxonomy" id="3981"/>
    <lineage>
        <taxon>Eukaryota</taxon>
        <taxon>Viridiplantae</taxon>
        <taxon>Streptophyta</taxon>
        <taxon>Embryophyta</taxon>
        <taxon>Tracheophyta</taxon>
        <taxon>Spermatophyta</taxon>
        <taxon>Magnoliopsida</taxon>
        <taxon>eudicotyledons</taxon>
        <taxon>Gunneridae</taxon>
        <taxon>Pentapetalae</taxon>
        <taxon>rosids</taxon>
        <taxon>fabids</taxon>
        <taxon>Malpighiales</taxon>
        <taxon>Euphorbiaceae</taxon>
        <taxon>Crotonoideae</taxon>
        <taxon>Micrandreae</taxon>
        <taxon>Hevea</taxon>
    </lineage>
</organism>
<evidence type="ECO:0000313" key="2">
    <source>
        <dbReference type="EMBL" id="KAJ9187643.1"/>
    </source>
</evidence>